<dbReference type="EMBL" id="CP003153">
    <property type="protein sequence ID" value="AEV26934.1"/>
    <property type="molecule type" value="Genomic_DNA"/>
</dbReference>
<protein>
    <submittedName>
        <fullName evidence="1">Uncharacterized protein</fullName>
    </submittedName>
</protein>
<reference evidence="1 2" key="1">
    <citation type="journal article" date="2012" name="J. Bacteriol.">
        <title>Complete genome sequence of the anaerobic perchlorate-reducing bacterium Azospira suillum strain PS.</title>
        <authorList>
            <person name="Byrne-Bailey K.G."/>
            <person name="Coates J.D."/>
        </authorList>
    </citation>
    <scope>NUCLEOTIDE SEQUENCE [LARGE SCALE GENOMIC DNA]</scope>
    <source>
        <strain evidence="2">ATCC BAA-33 / DSM 13638 / PS</strain>
    </source>
</reference>
<sequence>MSQTIHEVLKRIAAELDVNSNDKDYCNGQNQ</sequence>
<accession>G8QNP0</accession>
<name>G8QNP0_AZOOP</name>
<dbReference type="Proteomes" id="UP000005633">
    <property type="component" value="Chromosome"/>
</dbReference>
<evidence type="ECO:0000313" key="2">
    <source>
        <dbReference type="Proteomes" id="UP000005633"/>
    </source>
</evidence>
<proteinExistence type="predicted"/>
<organism evidence="1 2">
    <name type="scientific">Azospira oryzae (strain ATCC BAA-33 / DSM 13638 / PS)</name>
    <name type="common">Dechlorosoma suillum</name>
    <dbReference type="NCBI Taxonomy" id="640081"/>
    <lineage>
        <taxon>Bacteria</taxon>
        <taxon>Pseudomonadati</taxon>
        <taxon>Pseudomonadota</taxon>
        <taxon>Betaproteobacteria</taxon>
        <taxon>Rhodocyclales</taxon>
        <taxon>Rhodocyclaceae</taxon>
        <taxon>Azospira</taxon>
    </lineage>
</organism>
<dbReference type="KEGG" id="dsu:Dsui_2583"/>
<gene>
    <name evidence="1" type="ordered locus">Dsui_2583</name>
</gene>
<dbReference type="HOGENOM" id="CLU_3394836_0_0_4"/>
<evidence type="ECO:0000313" key="1">
    <source>
        <dbReference type="EMBL" id="AEV26934.1"/>
    </source>
</evidence>
<dbReference type="AlphaFoldDB" id="G8QNP0"/>